<evidence type="ECO:0000313" key="4">
    <source>
        <dbReference type="Proteomes" id="UP000286071"/>
    </source>
</evidence>
<dbReference type="InterPro" id="IPR032675">
    <property type="entry name" value="LRR_dom_sf"/>
</dbReference>
<comment type="caution">
    <text evidence="3">The sequence shown here is derived from an EMBL/GenBank/DDBJ whole genome shotgun (WGS) entry which is preliminary data.</text>
</comment>
<feature type="domain" description="Dermonecrotic toxin N-terminal" evidence="2">
    <location>
        <begin position="76"/>
        <end position="340"/>
    </location>
</feature>
<dbReference type="InterPro" id="IPR046673">
    <property type="entry name" value="ToxA_N"/>
</dbReference>
<dbReference type="SUPFAM" id="SSF52058">
    <property type="entry name" value="L domain-like"/>
    <property type="match status" value="1"/>
</dbReference>
<evidence type="ECO:0000259" key="2">
    <source>
        <dbReference type="Pfam" id="PF20178"/>
    </source>
</evidence>
<dbReference type="EMBL" id="MOBJ01000014">
    <property type="protein sequence ID" value="RON06752.1"/>
    <property type="molecule type" value="Genomic_DNA"/>
</dbReference>
<gene>
    <name evidence="3" type="ORF">BK659_19750</name>
</gene>
<name>A0A423H3D4_9PSED</name>
<evidence type="ECO:0000256" key="1">
    <source>
        <dbReference type="SAM" id="Coils"/>
    </source>
</evidence>
<dbReference type="InterPro" id="IPR052595">
    <property type="entry name" value="LRRC69/RLP"/>
</dbReference>
<sequence>MADATYIAHTDTHYPPLTQTIPHWLGNASSVRRLALKEARPLLANRLRAAPAPQHAELGRLNAAHWTAQNHVDRALENLQDAYAFAEPLLKNALKARFGVDLDVKGTFLRLYIPATIPWFPIKSGAARTWTVSLLNAALHNFEEQETHKDAYEPDSTFITEPSSTGQFDTLPALNQTITVQAFTRLCRELDIGGQYRAYLEENLGISNPLVATVLRTRIEASQKAALKAALQLARMNGDIQDDFFQLILGLAEGSYSIKLGNEPLLCHDLTIMSAKLTGIVVFAPNLERSRNTARIAVYIPDDPEHPIKEYTSTAELMQTLTRQLRTPDYQQFFSRFVAHEDRGHFFGNLADRLSQVTWHQRPYSDPLPSWRETPVERPNLQFSVTPIHRGPWPHLYREQLNKILNDARVIAVSTAMADQKARWALWDSFTGVASAIVQLAAFVALPFVPFLGELMLAYMAYQLVNDAFEGIIDWAQGQTVEAFEHLMTVVETLIQLGAFAAGGVIAAGEFRKALPAEVVAFIDRFKPVQAANGKTLYWKPDLSPYEHTATLPRHSIPNASGLHHHNGKTIVPIEGKRFAVRQDPTDDYHIEHPTRPDAYSPALKHNGSGAWQTELDRPLEWDKRTLLQRLGPLSEKLSPVEREHALKASGLHENTLRKMHVEHEPMPSLLADTLKRLNIDKDLQTFIDRLGSEHHEQYSKADSQTQLQLLTEHFLWPDSTGLSLLDAQGNIAWETTSLARSGIEVQEGRLTDGDLLKTLLAHLSETEQKTLLEEDRGSPPLSLSARAATLRQKLAQTAARQRTSLFDSRYRALERTHNATLQKLLDTTTGLPLSVATELMDTATSSELRLLQTGEVPKRLKDLARWAMQEVRLTRAYEGLDLPSLENPDTDLLRLHSLERLPGWTSDVRIDVQDYSYNGHTRTRIGKQDSPIRKVLVRREDGRYEAYDDEGLNLSGATDLSQALLLALPDAERNALKINTHQGEKLQQALREHPLERAELRNILEQNPILKPAYDPTTLRLLGGADGYDQLPPGQPDLVQRVRQLYPALNPEEVLEVIEHLHTHPTGAHAELARLQGEYTQLNHDLHTWTNQAPHLDPQTGNRFSVAQMMENRGLRIAFRAEMLRGWRRQITASITDDALDGVEYLLSFFKPFVGELPTITADFSRISTLSMTNSGTPQGIMGFLQHFSGLTRLELRSVALGELPPALSNMPKLNQLLLTDCGIVLTPDTQATLSSFSNLVTLDLYNNPLGLSPSLQGMPELNFIDFSNTGISSMPEGLLGHQSLRTAILNDNQITDLAPAFFNLPARISKGMDFGNNPLSLASREQIKRYFKRTRQDFGVMAAPAEIDRAQALYPLLDREEASDFIYLLPGNLEVGRAELTRLETEYTTLRNDLAAWTSDLPAVHPQTGQPFTNAQLTEEHFARDAFKETVEQCWRRESDQEGVNAAGEPLYELYTDEVINGDLPQLTADFGHVSRLHMDGEDQVTSSLDGFLRCFPNLRNLTISDYALSTIPEPVFNMGELTTLVLTDCLITLTSQTQAALAGLENIEHLVLGGNPLNLPADISQMPRLKTLMLYDTGISEIPPGLLSRTTLQVANLTDNAISEIPSDILELPVDVARRIKLSGNPFSEESLQRFIAYFQRTGEYFGIDEVINRAQVEASNSESSEVDE</sequence>
<dbReference type="Pfam" id="PF20178">
    <property type="entry name" value="ToxA_N"/>
    <property type="match status" value="1"/>
</dbReference>
<feature type="coiled-coil region" evidence="1">
    <location>
        <begin position="1375"/>
        <end position="1402"/>
    </location>
</feature>
<dbReference type="OrthoDB" id="1467561at2"/>
<keyword evidence="1" id="KW-0175">Coiled coil</keyword>
<proteinExistence type="predicted"/>
<accession>A0A423H3D4</accession>
<protein>
    <recommendedName>
        <fullName evidence="2">Dermonecrotic toxin N-terminal domain-containing protein</fullName>
    </recommendedName>
</protein>
<organism evidence="3 4">
    <name type="scientific">Pseudomonas brassicacearum</name>
    <dbReference type="NCBI Taxonomy" id="930166"/>
    <lineage>
        <taxon>Bacteria</taxon>
        <taxon>Pseudomonadati</taxon>
        <taxon>Pseudomonadota</taxon>
        <taxon>Gammaproteobacteria</taxon>
        <taxon>Pseudomonadales</taxon>
        <taxon>Pseudomonadaceae</taxon>
        <taxon>Pseudomonas</taxon>
    </lineage>
</organism>
<reference evidence="3 4" key="1">
    <citation type="submission" date="2016-10" db="EMBL/GenBank/DDBJ databases">
        <title>Comparative genome analysis of multiple Pseudomonas spp. focuses on biocontrol and plant growth promoting traits.</title>
        <authorList>
            <person name="Tao X.-Y."/>
            <person name="Taylor C.G."/>
        </authorList>
    </citation>
    <scope>NUCLEOTIDE SEQUENCE [LARGE SCALE GENOMIC DNA]</scope>
    <source>
        <strain evidence="3 4">48H11</strain>
    </source>
</reference>
<dbReference type="Proteomes" id="UP000286071">
    <property type="component" value="Unassembled WGS sequence"/>
</dbReference>
<evidence type="ECO:0000313" key="3">
    <source>
        <dbReference type="EMBL" id="RON06752.1"/>
    </source>
</evidence>
<dbReference type="Gene3D" id="3.80.10.10">
    <property type="entry name" value="Ribonuclease Inhibitor"/>
    <property type="match status" value="2"/>
</dbReference>
<dbReference type="PANTHER" id="PTHR48057">
    <property type="entry name" value="LEUCINE-RICH REPEAT SERINE/THREONINE-PROTEIN KINASE 1"/>
    <property type="match status" value="1"/>
</dbReference>